<keyword evidence="1" id="KW-0732">Signal</keyword>
<feature type="signal peptide" evidence="1">
    <location>
        <begin position="1"/>
        <end position="20"/>
    </location>
</feature>
<evidence type="ECO:0000256" key="1">
    <source>
        <dbReference type="SAM" id="SignalP"/>
    </source>
</evidence>
<name>A0AAD5RDS9_PARTN</name>
<gene>
    <name evidence="2" type="ORF">KIN20_035158</name>
</gene>
<organism evidence="2 3">
    <name type="scientific">Parelaphostrongylus tenuis</name>
    <name type="common">Meningeal worm</name>
    <dbReference type="NCBI Taxonomy" id="148309"/>
    <lineage>
        <taxon>Eukaryota</taxon>
        <taxon>Metazoa</taxon>
        <taxon>Ecdysozoa</taxon>
        <taxon>Nematoda</taxon>
        <taxon>Chromadorea</taxon>
        <taxon>Rhabditida</taxon>
        <taxon>Rhabditina</taxon>
        <taxon>Rhabditomorpha</taxon>
        <taxon>Strongyloidea</taxon>
        <taxon>Metastrongylidae</taxon>
        <taxon>Parelaphostrongylus</taxon>
    </lineage>
</organism>
<evidence type="ECO:0000313" key="2">
    <source>
        <dbReference type="EMBL" id="KAJ1372869.1"/>
    </source>
</evidence>
<sequence length="61" mass="7209">MYRLWLLLVLVSLTFLTANTFDGTVINFGEQLSNLQRNYPRHHFPVRSQRAHIPIKDIIPF</sequence>
<dbReference type="Proteomes" id="UP001196413">
    <property type="component" value="Unassembled WGS sequence"/>
</dbReference>
<comment type="caution">
    <text evidence="2">The sequence shown here is derived from an EMBL/GenBank/DDBJ whole genome shotgun (WGS) entry which is preliminary data.</text>
</comment>
<dbReference type="EMBL" id="JAHQIW010007199">
    <property type="protein sequence ID" value="KAJ1372869.1"/>
    <property type="molecule type" value="Genomic_DNA"/>
</dbReference>
<reference evidence="2" key="1">
    <citation type="submission" date="2021-06" db="EMBL/GenBank/DDBJ databases">
        <title>Parelaphostrongylus tenuis whole genome reference sequence.</title>
        <authorList>
            <person name="Garwood T.J."/>
            <person name="Larsen P.A."/>
            <person name="Fountain-Jones N.M."/>
            <person name="Garbe J.R."/>
            <person name="Macchietto M.G."/>
            <person name="Kania S.A."/>
            <person name="Gerhold R.W."/>
            <person name="Richards J.E."/>
            <person name="Wolf T.M."/>
        </authorList>
    </citation>
    <scope>NUCLEOTIDE SEQUENCE</scope>
    <source>
        <strain evidence="2">MNPRO001-30</strain>
        <tissue evidence="2">Meninges</tissue>
    </source>
</reference>
<keyword evidence="3" id="KW-1185">Reference proteome</keyword>
<dbReference type="AlphaFoldDB" id="A0AAD5RDS9"/>
<protein>
    <submittedName>
        <fullName evidence="2">Uncharacterized protein</fullName>
    </submittedName>
</protein>
<proteinExistence type="predicted"/>
<evidence type="ECO:0000313" key="3">
    <source>
        <dbReference type="Proteomes" id="UP001196413"/>
    </source>
</evidence>
<accession>A0AAD5RDS9</accession>
<feature type="chain" id="PRO_5041966688" evidence="1">
    <location>
        <begin position="21"/>
        <end position="61"/>
    </location>
</feature>